<comment type="caution">
    <text evidence="1">The sequence shown here is derived from an EMBL/GenBank/DDBJ whole genome shotgun (WGS) entry which is preliminary data.</text>
</comment>
<evidence type="ECO:0000313" key="2">
    <source>
        <dbReference type="Proteomes" id="UP000238730"/>
    </source>
</evidence>
<dbReference type="OrthoDB" id="9128325at2"/>
<organism evidence="1 2">
    <name type="scientific">Photobacterium angustum</name>
    <dbReference type="NCBI Taxonomy" id="661"/>
    <lineage>
        <taxon>Bacteria</taxon>
        <taxon>Pseudomonadati</taxon>
        <taxon>Pseudomonadota</taxon>
        <taxon>Gammaproteobacteria</taxon>
        <taxon>Vibrionales</taxon>
        <taxon>Vibrionaceae</taxon>
        <taxon>Photobacterium</taxon>
    </lineage>
</organism>
<dbReference type="EMBL" id="MSCJ01000003">
    <property type="protein sequence ID" value="PQJ61642.1"/>
    <property type="molecule type" value="Genomic_DNA"/>
</dbReference>
<name>A0A2S7VIR2_PHOAN</name>
<gene>
    <name evidence="1" type="ORF">BTO08_15190</name>
</gene>
<accession>A0A2S7VIR2</accession>
<reference evidence="1 2" key="1">
    <citation type="submission" date="2016-12" db="EMBL/GenBank/DDBJ databases">
        <title>Diversity of luminous bacteria.</title>
        <authorList>
            <person name="Yoshizawa S."/>
            <person name="Kogure K."/>
        </authorList>
    </citation>
    <scope>NUCLEOTIDE SEQUENCE [LARGE SCALE GENOMIC DNA]</scope>
    <source>
        <strain evidence="1 2">LC1-200</strain>
    </source>
</reference>
<dbReference type="AlphaFoldDB" id="A0A2S7VIR2"/>
<dbReference type="RefSeq" id="WP_105061532.1">
    <property type="nucleotide sequence ID" value="NZ_MSCJ01000003.1"/>
</dbReference>
<dbReference type="Proteomes" id="UP000238730">
    <property type="component" value="Unassembled WGS sequence"/>
</dbReference>
<sequence length="496" mass="57601">MSTYLTTANPIEQLPLAFNGYQFNHCKTLSCKNFGSHNPNDYVLQQANKNRPTLVCRECGAFPPLLNNQDVVEEALRYQTQQNGDLPKCTNNACDNKDFSALTHRHLYHAFGFSGDRQRYRCKACDQTFVDRWSGTNNKHLIQQKLLGLLFTGYPVRDICRRLEINPKTFYDQLNHIAARCRRQLALFDERLFKHQHKVQLASNIKALQEKSMNGVLWVASAEAQSGYVVAQHINYQQETVESTKEHHDAYQDTARYMALSTPHQTLTETFIPQGILAQVDTTYRKIFSRSNMENPLTDGRLINYPTKGTLIHPQYTVYSHYLYLKQMFQHSDYLAVFMPQETLLRSACISVFIDHIKNKRIDPVYVLEDEQWLHGDKPENVDIVLLGWWQDRWAFTHLESASKGICHLGGETSKDKQWLEHATYRAISSYQNRFQDQFSQLINEPRRKLRPAGLLPLLDIYRAWHNLCRQDKYRLTPAQRLGLASSPITLEQLLS</sequence>
<evidence type="ECO:0000313" key="1">
    <source>
        <dbReference type="EMBL" id="PQJ61642.1"/>
    </source>
</evidence>
<protein>
    <submittedName>
        <fullName evidence="1">Lactate dehydrogenase</fullName>
    </submittedName>
</protein>
<proteinExistence type="predicted"/>